<proteinExistence type="predicted"/>
<dbReference type="OrthoDB" id="2429551at2759"/>
<evidence type="ECO:0000313" key="2">
    <source>
        <dbReference type="Proteomes" id="UP000077266"/>
    </source>
</evidence>
<organism evidence="1 2">
    <name type="scientific">Exidia glandulosa HHB12029</name>
    <dbReference type="NCBI Taxonomy" id="1314781"/>
    <lineage>
        <taxon>Eukaryota</taxon>
        <taxon>Fungi</taxon>
        <taxon>Dikarya</taxon>
        <taxon>Basidiomycota</taxon>
        <taxon>Agaricomycotina</taxon>
        <taxon>Agaricomycetes</taxon>
        <taxon>Auriculariales</taxon>
        <taxon>Exidiaceae</taxon>
        <taxon>Exidia</taxon>
    </lineage>
</organism>
<protein>
    <recommendedName>
        <fullName evidence="3">Cystatin domain-containing protein</fullName>
    </recommendedName>
</protein>
<reference evidence="1 2" key="1">
    <citation type="journal article" date="2016" name="Mol. Biol. Evol.">
        <title>Comparative Genomics of Early-Diverging Mushroom-Forming Fungi Provides Insights into the Origins of Lignocellulose Decay Capabilities.</title>
        <authorList>
            <person name="Nagy L.G."/>
            <person name="Riley R."/>
            <person name="Tritt A."/>
            <person name="Adam C."/>
            <person name="Daum C."/>
            <person name="Floudas D."/>
            <person name="Sun H."/>
            <person name="Yadav J.S."/>
            <person name="Pangilinan J."/>
            <person name="Larsson K.H."/>
            <person name="Matsuura K."/>
            <person name="Barry K."/>
            <person name="Labutti K."/>
            <person name="Kuo R."/>
            <person name="Ohm R.A."/>
            <person name="Bhattacharya S.S."/>
            <person name="Shirouzu T."/>
            <person name="Yoshinaga Y."/>
            <person name="Martin F.M."/>
            <person name="Grigoriev I.V."/>
            <person name="Hibbett D.S."/>
        </authorList>
    </citation>
    <scope>NUCLEOTIDE SEQUENCE [LARGE SCALE GENOMIC DNA]</scope>
    <source>
        <strain evidence="1 2">HHB12029</strain>
    </source>
</reference>
<dbReference type="InParanoid" id="A0A165LE22"/>
<sequence length="129" mass="14863">MSEPIAVVTNDLTPVRQADEQTTEIFNSVKHDILHKVWELHKADEVHHLNQAREIDHLKFFHLVQYRVNEVPYGANYFGKIAVDDKGHCIHVRVFKGADGVKFHSIQTRPTEDGGAVFDQTSDITYFEY</sequence>
<evidence type="ECO:0000313" key="1">
    <source>
        <dbReference type="EMBL" id="KZV97743.1"/>
    </source>
</evidence>
<accession>A0A165LE22</accession>
<dbReference type="AlphaFoldDB" id="A0A165LE22"/>
<evidence type="ECO:0008006" key="3">
    <source>
        <dbReference type="Google" id="ProtNLM"/>
    </source>
</evidence>
<name>A0A165LE22_EXIGL</name>
<dbReference type="Gene3D" id="3.10.450.10">
    <property type="match status" value="1"/>
</dbReference>
<dbReference type="Proteomes" id="UP000077266">
    <property type="component" value="Unassembled WGS sequence"/>
</dbReference>
<gene>
    <name evidence="1" type="ORF">EXIGLDRAFT_702679</name>
</gene>
<keyword evidence="2" id="KW-1185">Reference proteome</keyword>
<dbReference type="EMBL" id="KV425926">
    <property type="protein sequence ID" value="KZV97743.1"/>
    <property type="molecule type" value="Genomic_DNA"/>
</dbReference>